<dbReference type="GO" id="GO:0003785">
    <property type="term" value="F:actin monomer binding"/>
    <property type="evidence" value="ECO:0000318"/>
    <property type="project" value="GO_Central"/>
</dbReference>
<dbReference type="InterPro" id="IPR048278">
    <property type="entry name" value="PFN"/>
</dbReference>
<dbReference type="InterPro" id="IPR005455">
    <property type="entry name" value="PFN_euk"/>
</dbReference>
<dbReference type="Gene3D" id="3.30.450.30">
    <property type="entry name" value="Dynein light chain 2a, cytoplasmic"/>
    <property type="match status" value="1"/>
</dbReference>
<evidence type="ECO:0000256" key="1">
    <source>
        <dbReference type="ARBA" id="ARBA00004245"/>
    </source>
</evidence>
<dbReference type="InParanoid" id="A0A059A6F0"/>
<evidence type="ECO:0000256" key="5">
    <source>
        <dbReference type="ARBA" id="ARBA00023212"/>
    </source>
</evidence>
<comment type="similarity">
    <text evidence="2">Belongs to the profilin family.</text>
</comment>
<dbReference type="PANTHER" id="PTHR11604:SF49">
    <property type="entry name" value="PROFILIN-2"/>
    <property type="match status" value="1"/>
</dbReference>
<name>A0A059A6F0_EUCGR</name>
<dbReference type="STRING" id="71139.A0A059A6F0"/>
<accession>A0A059A6F0</accession>
<keyword evidence="4" id="KW-0009">Actin-binding</keyword>
<dbReference type="Gramene" id="KCW49251">
    <property type="protein sequence ID" value="KCW49251"/>
    <property type="gene ID" value="EUGRSUZ_K02819"/>
</dbReference>
<sequence>MEWEVYYEDYLMFKTKSMNEDGTYRAAAIIDHDGKVWTQTSNFPQLTTEERITIMREFDEPGTLTTIGLYLGGTKYVVIGVEPGDAIRAHKLALPPPLHIPFKFPFGALTNAAYSTPITSPYLLILLENLLNILDTLFVE</sequence>
<dbReference type="SUPFAM" id="SSF55770">
    <property type="entry name" value="Profilin (actin-binding protein)"/>
    <property type="match status" value="1"/>
</dbReference>
<dbReference type="AlphaFoldDB" id="A0A059A6F0"/>
<comment type="subcellular location">
    <subcellularLocation>
        <location evidence="1">Cytoplasm</location>
        <location evidence="1">Cytoskeleton</location>
    </subcellularLocation>
</comment>
<dbReference type="Pfam" id="PF00235">
    <property type="entry name" value="Profilin"/>
    <property type="match status" value="1"/>
</dbReference>
<organism evidence="6">
    <name type="scientific">Eucalyptus grandis</name>
    <name type="common">Flooded gum</name>
    <dbReference type="NCBI Taxonomy" id="71139"/>
    <lineage>
        <taxon>Eukaryota</taxon>
        <taxon>Viridiplantae</taxon>
        <taxon>Streptophyta</taxon>
        <taxon>Embryophyta</taxon>
        <taxon>Tracheophyta</taxon>
        <taxon>Spermatophyta</taxon>
        <taxon>Magnoliopsida</taxon>
        <taxon>eudicotyledons</taxon>
        <taxon>Gunneridae</taxon>
        <taxon>Pentapetalae</taxon>
        <taxon>rosids</taxon>
        <taxon>malvids</taxon>
        <taxon>Myrtales</taxon>
        <taxon>Myrtaceae</taxon>
        <taxon>Myrtoideae</taxon>
        <taxon>Eucalypteae</taxon>
        <taxon>Eucalyptus</taxon>
    </lineage>
</organism>
<reference evidence="6" key="1">
    <citation type="submission" date="2013-07" db="EMBL/GenBank/DDBJ databases">
        <title>The genome of Eucalyptus grandis.</title>
        <authorList>
            <person name="Schmutz J."/>
            <person name="Hayes R."/>
            <person name="Myburg A."/>
            <person name="Tuskan G."/>
            <person name="Grattapaglia D."/>
            <person name="Rokhsar D.S."/>
        </authorList>
    </citation>
    <scope>NUCLEOTIDE SEQUENCE</scope>
    <source>
        <tissue evidence="6">Leaf extractions</tissue>
    </source>
</reference>
<dbReference type="PRINTS" id="PR01640">
    <property type="entry name" value="PROFILINPLNT"/>
</dbReference>
<keyword evidence="5" id="KW-0206">Cytoskeleton</keyword>
<protein>
    <recommendedName>
        <fullName evidence="7">Profilin</fullName>
    </recommendedName>
</protein>
<dbReference type="GO" id="GO:0005938">
    <property type="term" value="C:cell cortex"/>
    <property type="evidence" value="ECO:0000318"/>
    <property type="project" value="GO_Central"/>
</dbReference>
<keyword evidence="3" id="KW-0963">Cytoplasm</keyword>
<dbReference type="InterPro" id="IPR036140">
    <property type="entry name" value="PFN_sf"/>
</dbReference>
<gene>
    <name evidence="6" type="ORF">EUGRSUZ_K02819</name>
</gene>
<evidence type="ECO:0008006" key="7">
    <source>
        <dbReference type="Google" id="ProtNLM"/>
    </source>
</evidence>
<evidence type="ECO:0000313" key="6">
    <source>
        <dbReference type="EMBL" id="KCW49251.1"/>
    </source>
</evidence>
<dbReference type="EMBL" id="KK198763">
    <property type="protein sequence ID" value="KCW49251.1"/>
    <property type="molecule type" value="Genomic_DNA"/>
</dbReference>
<evidence type="ECO:0000256" key="4">
    <source>
        <dbReference type="ARBA" id="ARBA00023203"/>
    </source>
</evidence>
<evidence type="ECO:0000256" key="3">
    <source>
        <dbReference type="ARBA" id="ARBA00022490"/>
    </source>
</evidence>
<evidence type="ECO:0000256" key="2">
    <source>
        <dbReference type="ARBA" id="ARBA00010058"/>
    </source>
</evidence>
<dbReference type="PANTHER" id="PTHR11604">
    <property type="entry name" value="PROFILIN"/>
    <property type="match status" value="1"/>
</dbReference>
<dbReference type="GO" id="GO:0005856">
    <property type="term" value="C:cytoskeleton"/>
    <property type="evidence" value="ECO:0007669"/>
    <property type="project" value="UniProtKB-SubCell"/>
</dbReference>
<dbReference type="PRINTS" id="PR00392">
    <property type="entry name" value="PROFILIN"/>
</dbReference>
<proteinExistence type="inferred from homology"/>